<evidence type="ECO:0000313" key="1">
    <source>
        <dbReference type="EMBL" id="CBY24529.1"/>
    </source>
</evidence>
<reference evidence="1" key="1">
    <citation type="journal article" date="2010" name="Science">
        <title>Plasticity of animal genome architecture unmasked by rapid evolution of a pelagic tunicate.</title>
        <authorList>
            <person name="Denoeud F."/>
            <person name="Henriet S."/>
            <person name="Mungpakdee S."/>
            <person name="Aury J.M."/>
            <person name="Da Silva C."/>
            <person name="Brinkmann H."/>
            <person name="Mikhaleva J."/>
            <person name="Olsen L.C."/>
            <person name="Jubin C."/>
            <person name="Canestro C."/>
            <person name="Bouquet J.M."/>
            <person name="Danks G."/>
            <person name="Poulain J."/>
            <person name="Campsteijn C."/>
            <person name="Adamski M."/>
            <person name="Cross I."/>
            <person name="Yadetie F."/>
            <person name="Muffato M."/>
            <person name="Louis A."/>
            <person name="Butcher S."/>
            <person name="Tsagkogeorga G."/>
            <person name="Konrad A."/>
            <person name="Singh S."/>
            <person name="Jensen M.F."/>
            <person name="Cong E.H."/>
            <person name="Eikeseth-Otteraa H."/>
            <person name="Noel B."/>
            <person name="Anthouard V."/>
            <person name="Porcel B.M."/>
            <person name="Kachouri-Lafond R."/>
            <person name="Nishino A."/>
            <person name="Ugolini M."/>
            <person name="Chourrout P."/>
            <person name="Nishida H."/>
            <person name="Aasland R."/>
            <person name="Huzurbazar S."/>
            <person name="Westhof E."/>
            <person name="Delsuc F."/>
            <person name="Lehrach H."/>
            <person name="Reinhardt R."/>
            <person name="Weissenbach J."/>
            <person name="Roy S.W."/>
            <person name="Artiguenave F."/>
            <person name="Postlethwait J.H."/>
            <person name="Manak J.R."/>
            <person name="Thompson E.M."/>
            <person name="Jaillon O."/>
            <person name="Du Pasquier L."/>
            <person name="Boudinot P."/>
            <person name="Liberles D.A."/>
            <person name="Volff J.N."/>
            <person name="Philippe H."/>
            <person name="Lenhard B."/>
            <person name="Roest Crollius H."/>
            <person name="Wincker P."/>
            <person name="Chourrout D."/>
        </authorList>
    </citation>
    <scope>NUCLEOTIDE SEQUENCE [LARGE SCALE GENOMIC DNA]</scope>
</reference>
<dbReference type="InParanoid" id="E4XFY9"/>
<gene>
    <name evidence="1" type="ORF">GSOID_T00010397001</name>
</gene>
<organism evidence="1">
    <name type="scientific">Oikopleura dioica</name>
    <name type="common">Tunicate</name>
    <dbReference type="NCBI Taxonomy" id="34765"/>
    <lineage>
        <taxon>Eukaryota</taxon>
        <taxon>Metazoa</taxon>
        <taxon>Chordata</taxon>
        <taxon>Tunicata</taxon>
        <taxon>Appendicularia</taxon>
        <taxon>Copelata</taxon>
        <taxon>Oikopleuridae</taxon>
        <taxon>Oikopleura</taxon>
    </lineage>
</organism>
<dbReference type="OrthoDB" id="443981at2759"/>
<sequence>MDPAFKEMERKMDVTQKSTMELLALAREYLQPNSRKGFDSK</sequence>
<proteinExistence type="predicted"/>
<dbReference type="Proteomes" id="UP000001307">
    <property type="component" value="Unassembled WGS sequence"/>
</dbReference>
<evidence type="ECO:0008006" key="3">
    <source>
        <dbReference type="Google" id="ProtNLM"/>
    </source>
</evidence>
<name>E4XFY9_OIKDI</name>
<dbReference type="EMBL" id="FN653046">
    <property type="protein sequence ID" value="CBY24529.1"/>
    <property type="molecule type" value="Genomic_DNA"/>
</dbReference>
<dbReference type="InterPro" id="IPR027267">
    <property type="entry name" value="AH/BAR_dom_sf"/>
</dbReference>
<dbReference type="AlphaFoldDB" id="E4XFY9"/>
<evidence type="ECO:0000313" key="2">
    <source>
        <dbReference type="Proteomes" id="UP000001307"/>
    </source>
</evidence>
<accession>E4XFY9</accession>
<keyword evidence="2" id="KW-1185">Reference proteome</keyword>
<dbReference type="Gene3D" id="1.20.1270.60">
    <property type="entry name" value="Arfaptin homology (AH) domain/BAR domain"/>
    <property type="match status" value="1"/>
</dbReference>
<protein>
    <recommendedName>
        <fullName evidence="3">BAR domain-containing protein</fullName>
    </recommendedName>
</protein>